<dbReference type="InterPro" id="IPR049730">
    <property type="entry name" value="SNF2/RAD54-like_C"/>
</dbReference>
<evidence type="ECO:0000313" key="22">
    <source>
        <dbReference type="WBParaSite" id="HDID_0000842601-mRNA-1"/>
    </source>
</evidence>
<feature type="compositionally biased region" description="Basic and acidic residues" evidence="16">
    <location>
        <begin position="1012"/>
        <end position="1029"/>
    </location>
</feature>
<reference evidence="22" key="1">
    <citation type="submission" date="2016-04" db="UniProtKB">
        <authorList>
            <consortium name="WormBaseParasite"/>
        </authorList>
    </citation>
    <scope>IDENTIFICATION</scope>
</reference>
<feature type="region of interest" description="Disordered" evidence="16">
    <location>
        <begin position="1535"/>
        <end position="1563"/>
    </location>
</feature>
<keyword evidence="8" id="KW-0378">Hydrolase</keyword>
<dbReference type="InterPro" id="IPR001650">
    <property type="entry name" value="Helicase_C-like"/>
</dbReference>
<evidence type="ECO:0000313" key="20">
    <source>
        <dbReference type="EMBL" id="VDL60742.1"/>
    </source>
</evidence>
<dbReference type="SMART" id="SM00487">
    <property type="entry name" value="DEXDc"/>
    <property type="match status" value="1"/>
</dbReference>
<dbReference type="OrthoDB" id="2020972at2759"/>
<dbReference type="GO" id="GO:0005634">
    <property type="term" value="C:nucleus"/>
    <property type="evidence" value="ECO:0007669"/>
    <property type="project" value="UniProtKB-SubCell"/>
</dbReference>
<dbReference type="PANTHER" id="PTHR45797">
    <property type="entry name" value="RAD54-LIKE"/>
    <property type="match status" value="1"/>
</dbReference>
<feature type="region of interest" description="Disordered" evidence="16">
    <location>
        <begin position="2121"/>
        <end position="2156"/>
    </location>
</feature>
<dbReference type="GO" id="GO:0016887">
    <property type="term" value="F:ATP hydrolysis activity"/>
    <property type="evidence" value="ECO:0007669"/>
    <property type="project" value="InterPro"/>
</dbReference>
<dbReference type="PROSITE" id="PS51533">
    <property type="entry name" value="ADD"/>
    <property type="match status" value="1"/>
</dbReference>
<feature type="compositionally biased region" description="Acidic residues" evidence="16">
    <location>
        <begin position="874"/>
        <end position="886"/>
    </location>
</feature>
<dbReference type="InterPro" id="IPR011011">
    <property type="entry name" value="Znf_FYVE_PHD"/>
</dbReference>
<feature type="compositionally biased region" description="Basic residues" evidence="16">
    <location>
        <begin position="1001"/>
        <end position="1011"/>
    </location>
</feature>
<evidence type="ECO:0000259" key="18">
    <source>
        <dbReference type="PROSITE" id="PS51194"/>
    </source>
</evidence>
<dbReference type="InterPro" id="IPR027417">
    <property type="entry name" value="P-loop_NTPase"/>
</dbReference>
<dbReference type="InterPro" id="IPR014001">
    <property type="entry name" value="Helicase_ATP-bd"/>
</dbReference>
<evidence type="ECO:0000256" key="8">
    <source>
        <dbReference type="ARBA" id="ARBA00022801"/>
    </source>
</evidence>
<feature type="compositionally biased region" description="Low complexity" evidence="16">
    <location>
        <begin position="672"/>
        <end position="681"/>
    </location>
</feature>
<dbReference type="InterPro" id="IPR000330">
    <property type="entry name" value="SNF2_N"/>
</dbReference>
<keyword evidence="5" id="KW-0479">Metal-binding</keyword>
<accession>A0A0R3SSW3</accession>
<evidence type="ECO:0000256" key="9">
    <source>
        <dbReference type="ARBA" id="ARBA00022806"/>
    </source>
</evidence>
<dbReference type="PROSITE" id="PS51192">
    <property type="entry name" value="HELICASE_ATP_BIND_1"/>
    <property type="match status" value="1"/>
</dbReference>
<dbReference type="InterPro" id="IPR041430">
    <property type="entry name" value="ADD_ATRX"/>
</dbReference>
<keyword evidence="6" id="KW-0547">Nucleotide-binding</keyword>
<feature type="compositionally biased region" description="Basic and acidic residues" evidence="16">
    <location>
        <begin position="734"/>
        <end position="746"/>
    </location>
</feature>
<feature type="compositionally biased region" description="Polar residues" evidence="16">
    <location>
        <begin position="386"/>
        <end position="399"/>
    </location>
</feature>
<feature type="compositionally biased region" description="Acidic residues" evidence="16">
    <location>
        <begin position="1456"/>
        <end position="1478"/>
    </location>
</feature>
<feature type="compositionally biased region" description="Polar residues" evidence="16">
    <location>
        <begin position="694"/>
        <end position="704"/>
    </location>
</feature>
<evidence type="ECO:0000259" key="17">
    <source>
        <dbReference type="PROSITE" id="PS51192"/>
    </source>
</evidence>
<feature type="compositionally biased region" description="Basic residues" evidence="16">
    <location>
        <begin position="904"/>
        <end position="924"/>
    </location>
</feature>
<feature type="domain" description="PHD-type" evidence="19">
    <location>
        <begin position="231"/>
        <end position="367"/>
    </location>
</feature>
<dbReference type="InterPro" id="IPR025766">
    <property type="entry name" value="ADD"/>
</dbReference>
<evidence type="ECO:0000256" key="7">
    <source>
        <dbReference type="ARBA" id="ARBA00022771"/>
    </source>
</evidence>
<evidence type="ECO:0000256" key="2">
    <source>
        <dbReference type="ARBA" id="ARBA00004574"/>
    </source>
</evidence>
<feature type="domain" description="Helicase C-terminal" evidence="18">
    <location>
        <begin position="1621"/>
        <end position="1802"/>
    </location>
</feature>
<dbReference type="SUPFAM" id="SSF52540">
    <property type="entry name" value="P-loop containing nucleoside triphosphate hydrolases"/>
    <property type="match status" value="2"/>
</dbReference>
<dbReference type="InterPro" id="IPR038718">
    <property type="entry name" value="SNF2-like_sf"/>
</dbReference>
<comment type="subcellular location">
    <subcellularLocation>
        <location evidence="2">Chromosome</location>
        <location evidence="2">Telomere</location>
    </subcellularLocation>
    <subcellularLocation>
        <location evidence="1">Nucleus</location>
    </subcellularLocation>
</comment>
<keyword evidence="13" id="KW-0238">DNA-binding</keyword>
<feature type="compositionally biased region" description="Low complexity" evidence="16">
    <location>
        <begin position="1492"/>
        <end position="1510"/>
    </location>
</feature>
<keyword evidence="7" id="KW-0863">Zinc-finger</keyword>
<dbReference type="GO" id="GO:0004386">
    <property type="term" value="F:helicase activity"/>
    <property type="evidence" value="ECO:0007669"/>
    <property type="project" value="UniProtKB-KW"/>
</dbReference>
<protein>
    <recommendedName>
        <fullName evidence="15">ATP-dependent helicase ATRX</fullName>
    </recommendedName>
</protein>
<keyword evidence="10" id="KW-0862">Zinc</keyword>
<keyword evidence="14" id="KW-0539">Nucleus</keyword>
<dbReference type="STRING" id="6216.A0A0R3SSW3"/>
<dbReference type="Pfam" id="PF00176">
    <property type="entry name" value="SNF2-rel_dom"/>
    <property type="match status" value="1"/>
</dbReference>
<evidence type="ECO:0000313" key="21">
    <source>
        <dbReference type="Proteomes" id="UP000274504"/>
    </source>
</evidence>
<name>A0A0R3SSW3_HYMDI</name>
<evidence type="ECO:0000256" key="6">
    <source>
        <dbReference type="ARBA" id="ARBA00022741"/>
    </source>
</evidence>
<dbReference type="InterPro" id="IPR044574">
    <property type="entry name" value="ARIP4-like"/>
</dbReference>
<dbReference type="PROSITE" id="PS51194">
    <property type="entry name" value="HELICASE_CTER"/>
    <property type="match status" value="1"/>
</dbReference>
<dbReference type="GO" id="GO:0008270">
    <property type="term" value="F:zinc ion binding"/>
    <property type="evidence" value="ECO:0007669"/>
    <property type="project" value="UniProtKB-KW"/>
</dbReference>
<feature type="region of interest" description="Disordered" evidence="16">
    <location>
        <begin position="1452"/>
        <end position="1519"/>
    </location>
</feature>
<feature type="compositionally biased region" description="Basic and acidic residues" evidence="16">
    <location>
        <begin position="948"/>
        <end position="957"/>
    </location>
</feature>
<dbReference type="Pfam" id="PF00271">
    <property type="entry name" value="Helicase_C"/>
    <property type="match status" value="1"/>
</dbReference>
<feature type="compositionally biased region" description="Acidic residues" evidence="16">
    <location>
        <begin position="2147"/>
        <end position="2156"/>
    </location>
</feature>
<dbReference type="CDD" id="cd18793">
    <property type="entry name" value="SF2_C_SNF"/>
    <property type="match status" value="1"/>
</dbReference>
<keyword evidence="11" id="KW-0067">ATP-binding</keyword>
<comment type="similarity">
    <text evidence="3">Belongs to the SNF2/RAD54 helicase family.</text>
</comment>
<dbReference type="GO" id="GO:0010468">
    <property type="term" value="P:regulation of gene expression"/>
    <property type="evidence" value="ECO:0007669"/>
    <property type="project" value="UniProtKB-ARBA"/>
</dbReference>
<keyword evidence="9" id="KW-0347">Helicase</keyword>
<evidence type="ECO:0000256" key="16">
    <source>
        <dbReference type="SAM" id="MobiDB-lite"/>
    </source>
</evidence>
<keyword evidence="12" id="KW-0779">Telomere</keyword>
<dbReference type="CDD" id="cd11726">
    <property type="entry name" value="ADDz_ATRX"/>
    <property type="match status" value="1"/>
</dbReference>
<evidence type="ECO:0000256" key="4">
    <source>
        <dbReference type="ARBA" id="ARBA00022454"/>
    </source>
</evidence>
<dbReference type="Gene3D" id="3.40.50.10810">
    <property type="entry name" value="Tandem AAA-ATPase domain"/>
    <property type="match status" value="1"/>
</dbReference>
<dbReference type="Pfam" id="PF17981">
    <property type="entry name" value="ADD_ATRX"/>
    <property type="match status" value="1"/>
</dbReference>
<evidence type="ECO:0000256" key="15">
    <source>
        <dbReference type="ARBA" id="ARBA00031106"/>
    </source>
</evidence>
<dbReference type="Proteomes" id="UP000274504">
    <property type="component" value="Unassembled WGS sequence"/>
</dbReference>
<dbReference type="Gene3D" id="3.40.50.300">
    <property type="entry name" value="P-loop containing nucleotide triphosphate hydrolases"/>
    <property type="match status" value="1"/>
</dbReference>
<feature type="compositionally biased region" description="Basic and acidic residues" evidence="16">
    <location>
        <begin position="967"/>
        <end position="980"/>
    </location>
</feature>
<dbReference type="WBParaSite" id="HDID_0000842601-mRNA-1">
    <property type="protein sequence ID" value="HDID_0000842601-mRNA-1"/>
    <property type="gene ID" value="HDID_0000842601"/>
</dbReference>
<dbReference type="SUPFAM" id="SSF57903">
    <property type="entry name" value="FYVE/PHD zinc finger"/>
    <property type="match status" value="1"/>
</dbReference>
<evidence type="ECO:0000256" key="3">
    <source>
        <dbReference type="ARBA" id="ARBA00007025"/>
    </source>
</evidence>
<sequence>MKKVDEKGALIPHIYSFKDVLIEPPVGVDSLLESIDEPRFEVSDRKHFALDEGKAVQSNATKPQFSVVRSVKHKYNLHAVGVDQASTHFIKKGVNYLFKCGASFRFSAFFKFAFSTTLNSLDVRYMLKEMRKKSVATKLTMHPDFISTGLSGTPVANDVPPSEQSSIISEVGTKNKEQSNENVIISTDSSGHMTLSDGTPVVQPADVTDTTDYSLQLDLQDGVLPRRPFSNSFQIGSIDTVRCTSCALRISPFACTVHPHLSVILCKKCLKFYGKGEFAKDADGKDENCRWCGDGGDLICCDSCANTFCKSCIKRNLGRTFLQSIEDLPDDASWYCLICNPSPLVPLQQECAEVFDRVKALTEQARKKSEMKRNRPVVQAPPRPTQKPTAQDSISKPNNQDPPPIATVVNMKFPEPRVTVSVKGKTAPVTCNSVDFYLKNASISGILDQISNITPENFKEVIRSIRFCMETFSNDIRRAEASFTRARNIEEIQTTVRTFQSIYRYHLLNRLGNVVLRVKEDSSKKSFSTKSTPTPSETIDLTDDLEMADVANGNIFETSSITSSAKRKISDSTTANSLISSTQLKRRKTLQVSVDRQNGEHSQPSPVNNEVVEKLVSDAVAAAKSINGGDTAEIVKIPTRLIRCTSGICVLCWKKNMPSRLKHQRNSDDGRTSSVSTTDSTSVKRRKTSVSSRQSENSANSWSVARTLRSRRMVVSDKESITISSDSESQVSLHPDEVQQSKKRVNDTVIINDQEDQGPNINQNDEDDVITIPSDSPPAESIDRRQSSSVHPLDSVDSSVVFTPSKPDKRHSGGKTKRAINKQALSSSSDESLSEASKKVMQAAKHQTSKSAIAGESDPSSSSRLLRRRKVFASDDEDEIKEENDEDVKGDGDNNNSDTEEKPKKARGGSKSIKRRLLRRRKRFSSTSSSGNSSSRNSSSSSGSSEVKVSDNEEIPIKKNVGRKGTVKKEKAVQEEEKLKKSGSLDGDRGGDEEEDADGKKGRRKIRKILKDKKLSSETKNAEALERERRKRLEERQKLYNSAFEDPTEGSSAKNGRLVLDFKKDTEEAVVEVHPELVKHLKPHQIQGTVGIVVSLILAVRFLYDNIIESLDEHKENRSRLSGAILAHCMGLGKTLSTITFIHTLLTHEDAGLGIKTCLIICPVNTLLNWLREWRHWMPEDAEVNVFELATANANNFRVDIIRRWQNEGGVMLMGYDMYRNLTTSLLKKTRKLSLKKLIPSALIDPGPDIVVCDEGHLLKNAKTGVTKAINSLKTPKRVILTGTPLQNNLSEYWTMVNFVKPNLLGSAKEFANRFVNPIKNGQHSNSTQRDVQLMKKRAHVLFKTLDGCVQRRDYSCLTKYLPPRLEYVLKIRLCDVQCELYRAFLQTRAERGLTTGDDQKSTLFRDQQTLYRVWTHPFTLKMHETREARRVSALENRIDVEGFHQVYSQAFLEESTSEEELEDEDDNRDEDDEEEEGSSSGSESDSETESSESAASTSVEVPTESSRSTRATRRQLRGSASAVELSGISGGVITGGVNHSPSSVPLNIDGTGDRANGGDDDKLAEDDILKPWWRPFYKNDYDLSIDVGAKLNALFFILKKCSEIGDKVLIFSQSLFSLDLIEWFLAAIDRQWCMSQGLEIDRNSKQSQELDLLFNSETFEMPSLVQYFSDMDRNTWRRGHDYERIDGSLSAVQRNTLQTRFNGPGQRFRLLIISTKAGGLGVNLTAANRLIIFDVSWNPSHDIQSIFRSYRFGQTKPVYIYRMVAQGTMEEKIYDRQVTKQSLALRVIDEQQVERHFKEEDLRELYTFEPEVWDPELAATRPPPSYPKDRLLADLLSEQPHLIVSYHNHDSLLENRLDEGLSEAERAEAWREYEEEKRVGRPMTEFQRLMLNDPQAALAHRQRIEEEQRRMAAMAAMHYNAVAAASTAGGGGGGGGGGNRLPYASINPSPLGVIDSMFTTLPANVANYAPRPPMFQQQRGCRFIVASEVFRPIAPRMGFIQPQPPRKRSTPLESTSQDSNAQLSSFLLDTLSESYNAVQNMLLSRFPMLARAPGALHDMSVRLFLNNMANTMASQSANNAHFGLTPQPQQSTLASLMTNPHRPTPPHLLTSLSQSNFSNMNASASAGNRDVGNNISRLGSPMIVDLDNESPVEDA</sequence>
<proteinExistence type="inferred from homology"/>
<dbReference type="Gene3D" id="3.30.40.10">
    <property type="entry name" value="Zinc/RING finger domain, C3HC4 (zinc finger)"/>
    <property type="match status" value="1"/>
</dbReference>
<dbReference type="EMBL" id="UYSG01011077">
    <property type="protein sequence ID" value="VDL60742.1"/>
    <property type="molecule type" value="Genomic_DNA"/>
</dbReference>
<evidence type="ECO:0000256" key="1">
    <source>
        <dbReference type="ARBA" id="ARBA00004123"/>
    </source>
</evidence>
<dbReference type="GO" id="GO:0005524">
    <property type="term" value="F:ATP binding"/>
    <property type="evidence" value="ECO:0007669"/>
    <property type="project" value="UniProtKB-KW"/>
</dbReference>
<feature type="compositionally biased region" description="Low complexity" evidence="16">
    <location>
        <begin position="824"/>
        <end position="835"/>
    </location>
</feature>
<evidence type="ECO:0000256" key="13">
    <source>
        <dbReference type="ARBA" id="ARBA00023125"/>
    </source>
</evidence>
<dbReference type="GO" id="GO:0000781">
    <property type="term" value="C:chromosome, telomeric region"/>
    <property type="evidence" value="ECO:0007669"/>
    <property type="project" value="UniProtKB-SubCell"/>
</dbReference>
<feature type="region of interest" description="Disordered" evidence="16">
    <location>
        <begin position="660"/>
        <end position="1029"/>
    </location>
</feature>
<evidence type="ECO:0000256" key="5">
    <source>
        <dbReference type="ARBA" id="ARBA00022723"/>
    </source>
</evidence>
<feature type="compositionally biased region" description="Low complexity" evidence="16">
    <location>
        <begin position="925"/>
        <end position="945"/>
    </location>
</feature>
<feature type="region of interest" description="Disordered" evidence="16">
    <location>
        <begin position="365"/>
        <end position="405"/>
    </location>
</feature>
<evidence type="ECO:0000256" key="10">
    <source>
        <dbReference type="ARBA" id="ARBA00022833"/>
    </source>
</evidence>
<evidence type="ECO:0000256" key="14">
    <source>
        <dbReference type="ARBA" id="ARBA00023242"/>
    </source>
</evidence>
<organism evidence="22">
    <name type="scientific">Hymenolepis diminuta</name>
    <name type="common">Rat tapeworm</name>
    <dbReference type="NCBI Taxonomy" id="6216"/>
    <lineage>
        <taxon>Eukaryota</taxon>
        <taxon>Metazoa</taxon>
        <taxon>Spiralia</taxon>
        <taxon>Lophotrochozoa</taxon>
        <taxon>Platyhelminthes</taxon>
        <taxon>Cestoda</taxon>
        <taxon>Eucestoda</taxon>
        <taxon>Cyclophyllidea</taxon>
        <taxon>Hymenolepididae</taxon>
        <taxon>Hymenolepis</taxon>
    </lineage>
</organism>
<feature type="compositionally biased region" description="Polar residues" evidence="16">
    <location>
        <begin position="721"/>
        <end position="732"/>
    </location>
</feature>
<gene>
    <name evidence="20" type="ORF">HDID_LOCUS8424</name>
</gene>
<evidence type="ECO:0000256" key="12">
    <source>
        <dbReference type="ARBA" id="ARBA00022895"/>
    </source>
</evidence>
<feature type="domain" description="Helicase ATP-binding" evidence="17">
    <location>
        <begin position="1115"/>
        <end position="1303"/>
    </location>
</feature>
<dbReference type="SMART" id="SM00490">
    <property type="entry name" value="HELICc"/>
    <property type="match status" value="1"/>
</dbReference>
<feature type="region of interest" description="Disordered" evidence="16">
    <location>
        <begin position="1998"/>
        <end position="2019"/>
    </location>
</feature>
<keyword evidence="4" id="KW-0158">Chromosome</keyword>
<dbReference type="InterPro" id="IPR013083">
    <property type="entry name" value="Znf_RING/FYVE/PHD"/>
</dbReference>
<evidence type="ECO:0000256" key="11">
    <source>
        <dbReference type="ARBA" id="ARBA00022840"/>
    </source>
</evidence>
<dbReference type="PANTHER" id="PTHR45797:SF3">
    <property type="entry name" value="TRANSCRIPTIONAL REGULATOR ATRX HOMOLOG"/>
    <property type="match status" value="1"/>
</dbReference>
<evidence type="ECO:0000259" key="19">
    <source>
        <dbReference type="PROSITE" id="PS51533"/>
    </source>
</evidence>
<dbReference type="GO" id="GO:0003677">
    <property type="term" value="F:DNA binding"/>
    <property type="evidence" value="ECO:0007669"/>
    <property type="project" value="UniProtKB-KW"/>
</dbReference>
<reference evidence="20 21" key="2">
    <citation type="submission" date="2018-11" db="EMBL/GenBank/DDBJ databases">
        <authorList>
            <consortium name="Pathogen Informatics"/>
        </authorList>
    </citation>
    <scope>NUCLEOTIDE SEQUENCE [LARGE SCALE GENOMIC DNA]</scope>
</reference>